<dbReference type="InterPro" id="IPR003660">
    <property type="entry name" value="HAMP_dom"/>
</dbReference>
<feature type="transmembrane region" description="Helical" evidence="9">
    <location>
        <begin position="307"/>
        <end position="329"/>
    </location>
</feature>
<dbReference type="SMART" id="SM00304">
    <property type="entry name" value="HAMP"/>
    <property type="match status" value="1"/>
</dbReference>
<dbReference type="GO" id="GO:0000155">
    <property type="term" value="F:phosphorelay sensor kinase activity"/>
    <property type="evidence" value="ECO:0007669"/>
    <property type="project" value="InterPro"/>
</dbReference>
<dbReference type="Pfam" id="PF02518">
    <property type="entry name" value="HATPase_c"/>
    <property type="match status" value="1"/>
</dbReference>
<dbReference type="Pfam" id="PF06580">
    <property type="entry name" value="His_kinase"/>
    <property type="match status" value="1"/>
</dbReference>
<keyword evidence="4" id="KW-0597">Phosphoprotein</keyword>
<evidence type="ECO:0000256" key="1">
    <source>
        <dbReference type="ARBA" id="ARBA00000085"/>
    </source>
</evidence>
<reference evidence="12" key="2">
    <citation type="journal article" date="2021" name="PeerJ">
        <title>Extensive microbial diversity within the chicken gut microbiome revealed by metagenomics and culture.</title>
        <authorList>
            <person name="Gilroy R."/>
            <person name="Ravi A."/>
            <person name="Getino M."/>
            <person name="Pursley I."/>
            <person name="Horton D.L."/>
            <person name="Alikhan N.F."/>
            <person name="Baker D."/>
            <person name="Gharbi K."/>
            <person name="Hall N."/>
            <person name="Watson M."/>
            <person name="Adriaenssens E.M."/>
            <person name="Foster-Nyarko E."/>
            <person name="Jarju S."/>
            <person name="Secka A."/>
            <person name="Antonio M."/>
            <person name="Oren A."/>
            <person name="Chaudhuri R.R."/>
            <person name="La Ragione R."/>
            <person name="Hildebrand F."/>
            <person name="Pallen M.J."/>
        </authorList>
    </citation>
    <scope>NUCLEOTIDE SEQUENCE</scope>
    <source>
        <strain evidence="12">ChiSjej3B21-11622</strain>
    </source>
</reference>
<dbReference type="Gene3D" id="6.10.340.10">
    <property type="match status" value="1"/>
</dbReference>
<evidence type="ECO:0000256" key="8">
    <source>
        <dbReference type="SAM" id="Coils"/>
    </source>
</evidence>
<dbReference type="SUPFAM" id="SSF158472">
    <property type="entry name" value="HAMP domain-like"/>
    <property type="match status" value="1"/>
</dbReference>
<feature type="domain" description="HAMP" evidence="11">
    <location>
        <begin position="331"/>
        <end position="383"/>
    </location>
</feature>
<dbReference type="InterPro" id="IPR005467">
    <property type="entry name" value="His_kinase_dom"/>
</dbReference>
<evidence type="ECO:0000256" key="9">
    <source>
        <dbReference type="SAM" id="Phobius"/>
    </source>
</evidence>
<evidence type="ECO:0000256" key="7">
    <source>
        <dbReference type="ARBA" id="ARBA00023012"/>
    </source>
</evidence>
<evidence type="ECO:0000256" key="6">
    <source>
        <dbReference type="ARBA" id="ARBA00022777"/>
    </source>
</evidence>
<dbReference type="InterPro" id="IPR036890">
    <property type="entry name" value="HATPase_C_sf"/>
</dbReference>
<feature type="domain" description="Histidine kinase" evidence="10">
    <location>
        <begin position="494"/>
        <end position="593"/>
    </location>
</feature>
<dbReference type="GO" id="GO:0016020">
    <property type="term" value="C:membrane"/>
    <property type="evidence" value="ECO:0007669"/>
    <property type="project" value="UniProtKB-SubCell"/>
</dbReference>
<dbReference type="InterPro" id="IPR050640">
    <property type="entry name" value="Bact_2-comp_sensor_kinase"/>
</dbReference>
<dbReference type="InterPro" id="IPR010559">
    <property type="entry name" value="Sig_transdc_His_kin_internal"/>
</dbReference>
<dbReference type="Gene3D" id="3.30.565.10">
    <property type="entry name" value="Histidine kinase-like ATPase, C-terminal domain"/>
    <property type="match status" value="1"/>
</dbReference>
<gene>
    <name evidence="12" type="ORF">IAB26_06645</name>
</gene>
<dbReference type="SUPFAM" id="SSF55874">
    <property type="entry name" value="ATPase domain of HSP90 chaperone/DNA topoisomerase II/histidine kinase"/>
    <property type="match status" value="1"/>
</dbReference>
<keyword evidence="5" id="KW-0808">Transferase</keyword>
<dbReference type="InterPro" id="IPR003594">
    <property type="entry name" value="HATPase_dom"/>
</dbReference>
<evidence type="ECO:0000256" key="2">
    <source>
        <dbReference type="ARBA" id="ARBA00004370"/>
    </source>
</evidence>
<evidence type="ECO:0000259" key="10">
    <source>
        <dbReference type="PROSITE" id="PS50109"/>
    </source>
</evidence>
<dbReference type="CDD" id="cd06225">
    <property type="entry name" value="HAMP"/>
    <property type="match status" value="1"/>
</dbReference>
<dbReference type="PROSITE" id="PS50109">
    <property type="entry name" value="HIS_KIN"/>
    <property type="match status" value="1"/>
</dbReference>
<keyword evidence="9" id="KW-1133">Transmembrane helix</keyword>
<dbReference type="PROSITE" id="PS50885">
    <property type="entry name" value="HAMP"/>
    <property type="match status" value="1"/>
</dbReference>
<dbReference type="Proteomes" id="UP000886886">
    <property type="component" value="Unassembled WGS sequence"/>
</dbReference>
<dbReference type="AlphaFoldDB" id="A0A9D0ZWX7"/>
<comment type="catalytic activity">
    <reaction evidence="1">
        <text>ATP + protein L-histidine = ADP + protein N-phospho-L-histidine.</text>
        <dbReference type="EC" id="2.7.13.3"/>
    </reaction>
</comment>
<keyword evidence="9" id="KW-0472">Membrane</keyword>
<dbReference type="Pfam" id="PF00672">
    <property type="entry name" value="HAMP"/>
    <property type="match status" value="1"/>
</dbReference>
<keyword evidence="8" id="KW-0175">Coiled coil</keyword>
<evidence type="ECO:0000313" key="12">
    <source>
        <dbReference type="EMBL" id="HIQ96223.1"/>
    </source>
</evidence>
<evidence type="ECO:0000256" key="3">
    <source>
        <dbReference type="ARBA" id="ARBA00012438"/>
    </source>
</evidence>
<name>A0A9D0ZWX7_9FIRM</name>
<keyword evidence="7" id="KW-0902">Two-component regulatory system</keyword>
<keyword evidence="6 12" id="KW-0418">Kinase</keyword>
<evidence type="ECO:0000256" key="4">
    <source>
        <dbReference type="ARBA" id="ARBA00022553"/>
    </source>
</evidence>
<dbReference type="PANTHER" id="PTHR34220:SF7">
    <property type="entry name" value="SENSOR HISTIDINE KINASE YPDA"/>
    <property type="match status" value="1"/>
</dbReference>
<protein>
    <recommendedName>
        <fullName evidence="3">histidine kinase</fullName>
        <ecNumber evidence="3">2.7.13.3</ecNumber>
    </recommendedName>
</protein>
<organism evidence="12 13">
    <name type="scientific">Candidatus Limivivens merdigallinarum</name>
    <dbReference type="NCBI Taxonomy" id="2840859"/>
    <lineage>
        <taxon>Bacteria</taxon>
        <taxon>Bacillati</taxon>
        <taxon>Bacillota</taxon>
        <taxon>Clostridia</taxon>
        <taxon>Lachnospirales</taxon>
        <taxon>Lachnospiraceae</taxon>
        <taxon>Lachnospiraceae incertae sedis</taxon>
        <taxon>Candidatus Limivivens</taxon>
    </lineage>
</organism>
<sequence>MYNKGKFLEKAENGKMRKVSRRINTVLKNTKLKKKVQIIFAGCMVGYLLLFLGLFFVYYHLEVVRTAQRSDEKLADSMINTLVSEGQNVNNITKLIMTDDTIRSYLNAESGQTEMLIRSTQNSIAHYAYLLDYVSSIYVMRLDADYLSSNIDQVEVQKDRIQEADFREELEQERGGAIYRRNGNGAFLNISGADTISFMRAVNDIDTQKLVGYLSVNMSTEFFENACKDLLEVEGMGIQIWDDEGILAELGRGFASENDPLYDTENSQIVHNSGTTYHILWKEIEDWGVFLRLEHPITISDSQRSGLLLFGGILFVFSLLCLWGVRWVVVNQITNPIAKLVASMGKVKDGWLYRVSMETGNDEIGILKDSYNQMLVDMNRLIETSVNQEKEKQRLEMEILQEQIKPHFLYNILYTIESQALEQQDHQVADSLQTLGDFYRKFLSKGDRAVPVKVELELVSDYLKLQSLRYGDTFETVVEAEENVKDYLIPKLTLQPLVENSIYHGVRLKGEGCRIVLRAYLKEERLWIHVYDDGVGMPPEKLEEVLKTDSGKSFGLKATIQRLKHFYGKEDIFEIHSEEGEYTEVILKLPVKER</sequence>
<feature type="coiled-coil region" evidence="8">
    <location>
        <begin position="378"/>
        <end position="405"/>
    </location>
</feature>
<accession>A0A9D0ZWX7</accession>
<dbReference type="SMART" id="SM00387">
    <property type="entry name" value="HATPase_c"/>
    <property type="match status" value="1"/>
</dbReference>
<dbReference type="EC" id="2.7.13.3" evidence="3"/>
<dbReference type="PANTHER" id="PTHR34220">
    <property type="entry name" value="SENSOR HISTIDINE KINASE YPDA"/>
    <property type="match status" value="1"/>
</dbReference>
<feature type="transmembrane region" description="Helical" evidence="9">
    <location>
        <begin position="38"/>
        <end position="61"/>
    </location>
</feature>
<comment type="subcellular location">
    <subcellularLocation>
        <location evidence="2">Membrane</location>
    </subcellularLocation>
</comment>
<evidence type="ECO:0000256" key="5">
    <source>
        <dbReference type="ARBA" id="ARBA00022679"/>
    </source>
</evidence>
<evidence type="ECO:0000313" key="13">
    <source>
        <dbReference type="Proteomes" id="UP000886886"/>
    </source>
</evidence>
<reference evidence="12" key="1">
    <citation type="submission" date="2020-10" db="EMBL/GenBank/DDBJ databases">
        <authorList>
            <person name="Gilroy R."/>
        </authorList>
    </citation>
    <scope>NUCLEOTIDE SEQUENCE</scope>
    <source>
        <strain evidence="12">ChiSjej3B21-11622</strain>
    </source>
</reference>
<dbReference type="EMBL" id="DVFT01000097">
    <property type="protein sequence ID" value="HIQ96223.1"/>
    <property type="molecule type" value="Genomic_DNA"/>
</dbReference>
<evidence type="ECO:0000259" key="11">
    <source>
        <dbReference type="PROSITE" id="PS50885"/>
    </source>
</evidence>
<comment type="caution">
    <text evidence="12">The sequence shown here is derived from an EMBL/GenBank/DDBJ whole genome shotgun (WGS) entry which is preliminary data.</text>
</comment>
<keyword evidence="9" id="KW-0812">Transmembrane</keyword>
<proteinExistence type="predicted"/>